<evidence type="ECO:0000313" key="23">
    <source>
        <dbReference type="EMBL" id="CAB1436125.1"/>
    </source>
</evidence>
<evidence type="ECO:0000256" key="6">
    <source>
        <dbReference type="ARBA" id="ARBA00022454"/>
    </source>
</evidence>
<dbReference type="InterPro" id="IPR032049">
    <property type="entry name" value="Msl2-CXC"/>
</dbReference>
<feature type="compositionally biased region" description="Polar residues" evidence="20">
    <location>
        <begin position="153"/>
        <end position="163"/>
    </location>
</feature>
<dbReference type="FunFam" id="3.30.40.10:FF:000174">
    <property type="entry name" value="E3 ubiquitin-protein ligase MSL2"/>
    <property type="match status" value="1"/>
</dbReference>
<dbReference type="InterPro" id="IPR033467">
    <property type="entry name" value="Tesmin/TSO1-like_CXC"/>
</dbReference>
<organism evidence="23 24">
    <name type="scientific">Pleuronectes platessa</name>
    <name type="common">European plaice</name>
    <dbReference type="NCBI Taxonomy" id="8262"/>
    <lineage>
        <taxon>Eukaryota</taxon>
        <taxon>Metazoa</taxon>
        <taxon>Chordata</taxon>
        <taxon>Craniata</taxon>
        <taxon>Vertebrata</taxon>
        <taxon>Euteleostomi</taxon>
        <taxon>Actinopterygii</taxon>
        <taxon>Neopterygii</taxon>
        <taxon>Teleostei</taxon>
        <taxon>Neoteleostei</taxon>
        <taxon>Acanthomorphata</taxon>
        <taxon>Carangaria</taxon>
        <taxon>Pleuronectiformes</taxon>
        <taxon>Pleuronectoidei</taxon>
        <taxon>Pleuronectidae</taxon>
        <taxon>Pleuronectes</taxon>
    </lineage>
</organism>
<dbReference type="Gene3D" id="3.30.40.10">
    <property type="entry name" value="Zinc/RING finger domain, C3HC4 (zinc finger)"/>
    <property type="match status" value="1"/>
</dbReference>
<evidence type="ECO:0000256" key="14">
    <source>
        <dbReference type="ARBA" id="ARBA00023242"/>
    </source>
</evidence>
<evidence type="ECO:0000256" key="1">
    <source>
        <dbReference type="ARBA" id="ARBA00000900"/>
    </source>
</evidence>
<name>A0A9N7UQQ7_PLEPL</name>
<comment type="catalytic activity">
    <reaction evidence="1">
        <text>S-ubiquitinyl-[E2 ubiquitin-conjugating enzyme]-L-cysteine + [acceptor protein]-L-lysine = [E2 ubiquitin-conjugating enzyme]-L-cysteine + N(6)-ubiquitinyl-[acceptor protein]-L-lysine.</text>
        <dbReference type="EC" id="2.3.2.27"/>
    </reaction>
</comment>
<dbReference type="GO" id="GO:0006325">
    <property type="term" value="P:chromatin organization"/>
    <property type="evidence" value="ECO:0007669"/>
    <property type="project" value="UniProtKB-KW"/>
</dbReference>
<evidence type="ECO:0000256" key="17">
    <source>
        <dbReference type="ARBA" id="ARBA00077415"/>
    </source>
</evidence>
<dbReference type="GO" id="GO:0016567">
    <property type="term" value="P:protein ubiquitination"/>
    <property type="evidence" value="ECO:0007669"/>
    <property type="project" value="TreeGrafter"/>
</dbReference>
<dbReference type="CDD" id="cd16522">
    <property type="entry name" value="RING-HC_MSL2"/>
    <property type="match status" value="1"/>
</dbReference>
<evidence type="ECO:0000256" key="2">
    <source>
        <dbReference type="ARBA" id="ARBA00004123"/>
    </source>
</evidence>
<dbReference type="SUPFAM" id="SSF57850">
    <property type="entry name" value="RING/U-box"/>
    <property type="match status" value="1"/>
</dbReference>
<evidence type="ECO:0000256" key="7">
    <source>
        <dbReference type="ARBA" id="ARBA00022679"/>
    </source>
</evidence>
<feature type="compositionally biased region" description="Basic residues" evidence="20">
    <location>
        <begin position="618"/>
        <end position="627"/>
    </location>
</feature>
<dbReference type="Proteomes" id="UP001153269">
    <property type="component" value="Unassembled WGS sequence"/>
</dbReference>
<feature type="region of interest" description="Disordered" evidence="20">
    <location>
        <begin position="140"/>
        <end position="177"/>
    </location>
</feature>
<dbReference type="GO" id="GO:0005634">
    <property type="term" value="C:nucleus"/>
    <property type="evidence" value="ECO:0007669"/>
    <property type="project" value="UniProtKB-SubCell"/>
</dbReference>
<keyword evidence="11" id="KW-0833">Ubl conjugation pathway</keyword>
<dbReference type="EC" id="2.3.2.27" evidence="5"/>
<evidence type="ECO:0000256" key="20">
    <source>
        <dbReference type="SAM" id="MobiDB-lite"/>
    </source>
</evidence>
<comment type="subcellular location">
    <subcellularLocation>
        <location evidence="3">Chromosome</location>
    </subcellularLocation>
    <subcellularLocation>
        <location evidence="2">Nucleus</location>
    </subcellularLocation>
</comment>
<feature type="compositionally biased region" description="Polar residues" evidence="20">
    <location>
        <begin position="540"/>
        <end position="558"/>
    </location>
</feature>
<evidence type="ECO:0000256" key="16">
    <source>
        <dbReference type="ARBA" id="ARBA00069328"/>
    </source>
</evidence>
<protein>
    <recommendedName>
        <fullName evidence="16">E3 ubiquitin-protein ligase MSL2</fullName>
        <ecNumber evidence="5">2.3.2.27</ecNumber>
    </recommendedName>
    <alternativeName>
        <fullName evidence="17">Male-specific lethal-2 homolog</fullName>
    </alternativeName>
</protein>
<evidence type="ECO:0000259" key="22">
    <source>
        <dbReference type="PROSITE" id="PS52051"/>
    </source>
</evidence>
<dbReference type="InterPro" id="IPR032043">
    <property type="entry name" value="Msl2_Znf-RING"/>
</dbReference>
<comment type="similarity">
    <text evidence="15 19">Belongs to the MSL2 family.</text>
</comment>
<dbReference type="CDD" id="cd13122">
    <property type="entry name" value="MSL2_CXC"/>
    <property type="match status" value="1"/>
</dbReference>
<evidence type="ECO:0000313" key="24">
    <source>
        <dbReference type="Proteomes" id="UP001153269"/>
    </source>
</evidence>
<proteinExistence type="inferred from homology"/>
<feature type="compositionally biased region" description="Pro residues" evidence="20">
    <location>
        <begin position="372"/>
        <end position="386"/>
    </location>
</feature>
<dbReference type="PANTHER" id="PTHR16048">
    <property type="entry name" value="MSL2-RELATED"/>
    <property type="match status" value="1"/>
</dbReference>
<feature type="compositionally biased region" description="Pro residues" evidence="20">
    <location>
        <begin position="268"/>
        <end position="281"/>
    </location>
</feature>
<gene>
    <name evidence="23" type="ORF">PLEPLA_LOCUS24166</name>
</gene>
<keyword evidence="6 19" id="KW-0158">Chromosome</keyword>
<feature type="domain" description="CXC MSL2-type" evidence="22">
    <location>
        <begin position="457"/>
        <end position="508"/>
    </location>
</feature>
<feature type="region of interest" description="Disordered" evidence="20">
    <location>
        <begin position="260"/>
        <end position="454"/>
    </location>
</feature>
<evidence type="ECO:0000256" key="18">
    <source>
        <dbReference type="PROSITE-ProRule" id="PRU00175"/>
    </source>
</evidence>
<dbReference type="GO" id="GO:0072487">
    <property type="term" value="C:MSL complex"/>
    <property type="evidence" value="ECO:0007669"/>
    <property type="project" value="UniProtKB-UniRule"/>
</dbReference>
<dbReference type="PROSITE" id="PS52051">
    <property type="entry name" value="CXC_MSL2"/>
    <property type="match status" value="1"/>
</dbReference>
<keyword evidence="13" id="KW-0156">Chromatin regulator</keyword>
<feature type="region of interest" description="Disordered" evidence="20">
    <location>
        <begin position="540"/>
        <end position="628"/>
    </location>
</feature>
<evidence type="ECO:0000256" key="5">
    <source>
        <dbReference type="ARBA" id="ARBA00012483"/>
    </source>
</evidence>
<dbReference type="InterPro" id="IPR001841">
    <property type="entry name" value="Znf_RING"/>
</dbReference>
<evidence type="ECO:0000259" key="21">
    <source>
        <dbReference type="PROSITE" id="PS50089"/>
    </source>
</evidence>
<dbReference type="Pfam" id="PF16682">
    <property type="entry name" value="MSL2-CXC"/>
    <property type="match status" value="1"/>
</dbReference>
<dbReference type="Pfam" id="PF16685">
    <property type="entry name" value="zf-RING_10"/>
    <property type="match status" value="1"/>
</dbReference>
<comment type="caution">
    <text evidence="23">The sequence shown here is derived from an EMBL/GenBank/DDBJ whole genome shotgun (WGS) entry which is preliminary data.</text>
</comment>
<evidence type="ECO:0000256" key="12">
    <source>
        <dbReference type="ARBA" id="ARBA00022833"/>
    </source>
</evidence>
<evidence type="ECO:0000256" key="3">
    <source>
        <dbReference type="ARBA" id="ARBA00004286"/>
    </source>
</evidence>
<comment type="pathway">
    <text evidence="4">Protein modification; protein ubiquitination.</text>
</comment>
<dbReference type="AlphaFoldDB" id="A0A9N7UQQ7"/>
<keyword evidence="10 18" id="KW-0863">Zinc-finger</keyword>
<evidence type="ECO:0000256" key="15">
    <source>
        <dbReference type="ARBA" id="ARBA00061593"/>
    </source>
</evidence>
<reference evidence="23" key="1">
    <citation type="submission" date="2020-03" db="EMBL/GenBank/DDBJ databases">
        <authorList>
            <person name="Weist P."/>
        </authorList>
    </citation>
    <scope>NUCLEOTIDE SEQUENCE</scope>
</reference>
<evidence type="ECO:0000256" key="13">
    <source>
        <dbReference type="ARBA" id="ARBA00022853"/>
    </source>
</evidence>
<evidence type="ECO:0000256" key="10">
    <source>
        <dbReference type="ARBA" id="ARBA00022771"/>
    </source>
</evidence>
<keyword evidence="8" id="KW-0479">Metal-binding</keyword>
<evidence type="ECO:0000256" key="19">
    <source>
        <dbReference type="PROSITE-ProRule" id="PRU01396"/>
    </source>
</evidence>
<dbReference type="GO" id="GO:0061630">
    <property type="term" value="F:ubiquitin protein ligase activity"/>
    <property type="evidence" value="ECO:0007669"/>
    <property type="project" value="UniProtKB-EC"/>
</dbReference>
<keyword evidence="14 19" id="KW-0539">Nucleus</keyword>
<dbReference type="PANTHER" id="PTHR16048:SF3">
    <property type="entry name" value="E3 UBIQUITIN-PROTEIN LIGASE MSL2"/>
    <property type="match status" value="1"/>
</dbReference>
<keyword evidence="7" id="KW-0808">Transferase</keyword>
<dbReference type="InterPro" id="IPR037922">
    <property type="entry name" value="MSL2"/>
</dbReference>
<evidence type="ECO:0000256" key="11">
    <source>
        <dbReference type="ARBA" id="ARBA00022786"/>
    </source>
</evidence>
<evidence type="ECO:0000256" key="4">
    <source>
        <dbReference type="ARBA" id="ARBA00004906"/>
    </source>
</evidence>
<dbReference type="SMART" id="SM01114">
    <property type="entry name" value="CXC"/>
    <property type="match status" value="1"/>
</dbReference>
<evidence type="ECO:0000256" key="9">
    <source>
        <dbReference type="ARBA" id="ARBA00022763"/>
    </source>
</evidence>
<dbReference type="EMBL" id="CADEAL010001857">
    <property type="protein sequence ID" value="CAB1436125.1"/>
    <property type="molecule type" value="Genomic_DNA"/>
</dbReference>
<evidence type="ECO:0000256" key="8">
    <source>
        <dbReference type="ARBA" id="ARBA00022723"/>
    </source>
</evidence>
<feature type="compositionally biased region" description="Low complexity" evidence="20">
    <location>
        <begin position="310"/>
        <end position="319"/>
    </location>
</feature>
<dbReference type="InterPro" id="IPR013083">
    <property type="entry name" value="Znf_RING/FYVE/PHD"/>
</dbReference>
<dbReference type="PROSITE" id="PS50089">
    <property type="entry name" value="ZF_RING_2"/>
    <property type="match status" value="1"/>
</dbReference>
<sequence>MNPVNATSLYVSASRSVLRCDPRDPRALAELCRLLPFFRQSLSCLVCGNLLQDPIAPTDSSCQHYVCRGCKGQRMQLKPSCSWCKDYSRFEENRQLSLLVHCYRKLCLYITRSPLAPHIASAASDSPDLQAILNEGLKLAESEPEAEEVSESGGLSPTASTSDVLHPNGASPEKELRGEELSVNGLHDCNGLVSSDALQPVIIDTGGGAVKQESFSSEIPVCVGVTGAGGAGLCDISTFGDDLKQGPLLLSVEEVLRTLETDSDPDPGPEPTPQPDCPPSVPQSGLNGQHGPSGPDSSRLIPSLPPENSPRPLQSHPQPSLQPPPQPSTVIPRAPPRCHRKRSRSESDSEKLPPPPNPGATTKQEPTFPSVSPHPHPHLAPVPNGGPPKVGKTVLVSNKALKKTVEHHGSTKKAYTKARQGAPKPRAQARDRLPPHPHPHPLTHPPSPSKPLYKKPVEKKGCKCGRATQNPSVLTCRGQRCPCYSNRKACLDCICRGCQNSYMANGEKKLEAFAVPEKALEQTRLTLGINLTSITAAALRSPTTSSPGNTLLNVSTATGRPRIAHSPAPPPRRYPPGRARDLQRRSQNKAATVTGGSEGHQLETRGRPPSIARTCTMQKRRRRRRRRGDVASLPLTTLAVFIGCPLARGQVSGFAFPSSACPVQSVPPLPMRTSRGRSIPVARAYLRSQQCPLVENLESAKVFTDNSSVRLRFCTNLRLLAQFFTSRVRRRRRRRSQ</sequence>
<feature type="domain" description="RING-type" evidence="21">
    <location>
        <begin position="44"/>
        <end position="85"/>
    </location>
</feature>
<keyword evidence="12" id="KW-0862">Zinc</keyword>
<dbReference type="GO" id="GO:0006974">
    <property type="term" value="P:DNA damage response"/>
    <property type="evidence" value="ECO:0007669"/>
    <property type="project" value="UniProtKB-KW"/>
</dbReference>
<keyword evidence="9" id="KW-0227">DNA damage</keyword>
<accession>A0A9N7UQQ7</accession>
<keyword evidence="24" id="KW-1185">Reference proteome</keyword>
<dbReference type="GO" id="GO:0008270">
    <property type="term" value="F:zinc ion binding"/>
    <property type="evidence" value="ECO:0007669"/>
    <property type="project" value="UniProtKB-KW"/>
</dbReference>
<feature type="compositionally biased region" description="Polar residues" evidence="20">
    <location>
        <begin position="359"/>
        <end position="370"/>
    </location>
</feature>